<keyword evidence="2" id="KW-0808">Transferase</keyword>
<accession>A0ABW4M9W4</accession>
<protein>
    <submittedName>
        <fullName evidence="2">GNAT family N-acetyltransferase</fullName>
        <ecNumber evidence="2">2.3.1.-</ecNumber>
    </submittedName>
</protein>
<comment type="caution">
    <text evidence="2">The sequence shown here is derived from an EMBL/GenBank/DDBJ whole genome shotgun (WGS) entry which is preliminary data.</text>
</comment>
<dbReference type="Proteomes" id="UP001597322">
    <property type="component" value="Unassembled WGS sequence"/>
</dbReference>
<dbReference type="EMBL" id="JBHUEQ010000039">
    <property type="protein sequence ID" value="MFD1747463.1"/>
    <property type="molecule type" value="Genomic_DNA"/>
</dbReference>
<proteinExistence type="predicted"/>
<dbReference type="InterPro" id="IPR016181">
    <property type="entry name" value="Acyl_CoA_acyltransferase"/>
</dbReference>
<evidence type="ECO:0000313" key="3">
    <source>
        <dbReference type="Proteomes" id="UP001597322"/>
    </source>
</evidence>
<dbReference type="CDD" id="cd04301">
    <property type="entry name" value="NAT_SF"/>
    <property type="match status" value="1"/>
</dbReference>
<reference evidence="3" key="1">
    <citation type="journal article" date="2019" name="Int. J. Syst. Evol. Microbiol.">
        <title>The Global Catalogue of Microorganisms (GCM) 10K type strain sequencing project: providing services to taxonomists for standard genome sequencing and annotation.</title>
        <authorList>
            <consortium name="The Broad Institute Genomics Platform"/>
            <consortium name="The Broad Institute Genome Sequencing Center for Infectious Disease"/>
            <person name="Wu L."/>
            <person name="Ma J."/>
        </authorList>
    </citation>
    <scope>NUCLEOTIDE SEQUENCE [LARGE SCALE GENOMIC DNA]</scope>
    <source>
        <strain evidence="3">CG52</strain>
    </source>
</reference>
<organism evidence="2 3">
    <name type="scientific">Rhizobium helianthi</name>
    <dbReference type="NCBI Taxonomy" id="1132695"/>
    <lineage>
        <taxon>Bacteria</taxon>
        <taxon>Pseudomonadati</taxon>
        <taxon>Pseudomonadota</taxon>
        <taxon>Alphaproteobacteria</taxon>
        <taxon>Hyphomicrobiales</taxon>
        <taxon>Rhizobiaceae</taxon>
        <taxon>Rhizobium/Agrobacterium group</taxon>
        <taxon>Rhizobium</taxon>
    </lineage>
</organism>
<sequence length="207" mass="23025">MNIPSPSSPVVIRNAQPSDEAAILDICLRTSDSGRDGSRHYTDARLPGFVWALPYVRFCPENAFVLTQRGVVMGYCVAAPDTSVYEDWLEAAWWPFLQEELRDFSAETAEDETVLSYIRGTARTSADVTDRYPAHLHINLLPEAQNSGNGSALLRHQLDALRKLGVTGVHLGVNEHNEKVVGFYAKFGFVEIDRTPSILMAMRLVNC</sequence>
<feature type="domain" description="N-acetyltransferase" evidence="1">
    <location>
        <begin position="72"/>
        <end position="205"/>
    </location>
</feature>
<dbReference type="PANTHER" id="PTHR13170:SF16">
    <property type="entry name" value="PROTEIN O-GLCNACASE"/>
    <property type="match status" value="1"/>
</dbReference>
<dbReference type="Gene3D" id="3.40.630.30">
    <property type="match status" value="1"/>
</dbReference>
<dbReference type="InterPro" id="IPR000182">
    <property type="entry name" value="GNAT_dom"/>
</dbReference>
<dbReference type="InterPro" id="IPR051822">
    <property type="entry name" value="Glycosyl_Hydrolase_84"/>
</dbReference>
<dbReference type="Pfam" id="PF00583">
    <property type="entry name" value="Acetyltransf_1"/>
    <property type="match status" value="1"/>
</dbReference>
<dbReference type="SUPFAM" id="SSF55729">
    <property type="entry name" value="Acyl-CoA N-acyltransferases (Nat)"/>
    <property type="match status" value="1"/>
</dbReference>
<dbReference type="PROSITE" id="PS51186">
    <property type="entry name" value="GNAT"/>
    <property type="match status" value="1"/>
</dbReference>
<gene>
    <name evidence="2" type="ORF">ACFSE1_18495</name>
</gene>
<keyword evidence="3" id="KW-1185">Reference proteome</keyword>
<dbReference type="GO" id="GO:0016746">
    <property type="term" value="F:acyltransferase activity"/>
    <property type="evidence" value="ECO:0007669"/>
    <property type="project" value="UniProtKB-KW"/>
</dbReference>
<dbReference type="RefSeq" id="WP_377404795.1">
    <property type="nucleotide sequence ID" value="NZ_JBHUEQ010000039.1"/>
</dbReference>
<dbReference type="EC" id="2.3.1.-" evidence="2"/>
<dbReference type="PANTHER" id="PTHR13170">
    <property type="entry name" value="O-GLCNACASE"/>
    <property type="match status" value="1"/>
</dbReference>
<keyword evidence="2" id="KW-0012">Acyltransferase</keyword>
<evidence type="ECO:0000313" key="2">
    <source>
        <dbReference type="EMBL" id="MFD1747463.1"/>
    </source>
</evidence>
<evidence type="ECO:0000259" key="1">
    <source>
        <dbReference type="PROSITE" id="PS51186"/>
    </source>
</evidence>
<name>A0ABW4M9W4_9HYPH</name>